<protein>
    <submittedName>
        <fullName evidence="2">Uncharacterized protein</fullName>
    </submittedName>
</protein>
<accession>A0A636K5L6</accession>
<evidence type="ECO:0000313" key="2">
    <source>
        <dbReference type="EMBL" id="EDI0749519.1"/>
    </source>
</evidence>
<sequence>MRINLFPPPERSISWVVEPSGVDLTGLTDTGASCDAPARPTIEVQPNARHKKKRRRALCRQ</sequence>
<proteinExistence type="predicted"/>
<reference evidence="2" key="1">
    <citation type="submission" date="2018-07" db="EMBL/GenBank/DDBJ databases">
        <authorList>
            <person name="Ashton P.M."/>
            <person name="Dallman T."/>
            <person name="Nair S."/>
            <person name="De Pinna E."/>
            <person name="Peters T."/>
            <person name="Grant K."/>
        </authorList>
    </citation>
    <scope>NUCLEOTIDE SEQUENCE</scope>
    <source>
        <strain evidence="2">367482</strain>
    </source>
</reference>
<gene>
    <name evidence="2" type="ORF">CC877_00800</name>
</gene>
<dbReference type="AlphaFoldDB" id="A0A636K5L6"/>
<evidence type="ECO:0000256" key="1">
    <source>
        <dbReference type="SAM" id="MobiDB-lite"/>
    </source>
</evidence>
<organism evidence="2">
    <name type="scientific">Salmonella enterica subsp. enterica serovar Uzaramo</name>
    <dbReference type="NCBI Taxonomy" id="2565147"/>
    <lineage>
        <taxon>Bacteria</taxon>
        <taxon>Pseudomonadati</taxon>
        <taxon>Pseudomonadota</taxon>
        <taxon>Gammaproteobacteria</taxon>
        <taxon>Enterobacterales</taxon>
        <taxon>Enterobacteriaceae</taxon>
        <taxon>Salmonella</taxon>
    </lineage>
</organism>
<comment type="caution">
    <text evidence="2">The sequence shown here is derived from an EMBL/GenBank/DDBJ whole genome shotgun (WGS) entry which is preliminary data.</text>
</comment>
<feature type="region of interest" description="Disordered" evidence="1">
    <location>
        <begin position="28"/>
        <end position="61"/>
    </location>
</feature>
<feature type="compositionally biased region" description="Basic residues" evidence="1">
    <location>
        <begin position="48"/>
        <end position="61"/>
    </location>
</feature>
<name>A0A636K5L6_SALET</name>
<dbReference type="EMBL" id="AAMJSY010000001">
    <property type="protein sequence ID" value="EDI0749519.1"/>
    <property type="molecule type" value="Genomic_DNA"/>
</dbReference>